<dbReference type="Pfam" id="PF04082">
    <property type="entry name" value="Fungal_trans"/>
    <property type="match status" value="1"/>
</dbReference>
<evidence type="ECO:0000256" key="6">
    <source>
        <dbReference type="ARBA" id="ARBA00023242"/>
    </source>
</evidence>
<evidence type="ECO:0000313" key="9">
    <source>
        <dbReference type="EMBL" id="CCH44672.1"/>
    </source>
</evidence>
<dbReference type="InterPro" id="IPR036864">
    <property type="entry name" value="Zn2-C6_fun-type_DNA-bd_sf"/>
</dbReference>
<dbReference type="CDD" id="cd00067">
    <property type="entry name" value="GAL4"/>
    <property type="match status" value="1"/>
</dbReference>
<dbReference type="GO" id="GO:0000981">
    <property type="term" value="F:DNA-binding transcription factor activity, RNA polymerase II-specific"/>
    <property type="evidence" value="ECO:0007669"/>
    <property type="project" value="InterPro"/>
</dbReference>
<protein>
    <submittedName>
        <fullName evidence="9">Transcriptional regulatory protein</fullName>
    </submittedName>
</protein>
<dbReference type="AlphaFoldDB" id="K0KRK3"/>
<keyword evidence="5" id="KW-0804">Transcription</keyword>
<keyword evidence="2" id="KW-0479">Metal-binding</keyword>
<evidence type="ECO:0000259" key="8">
    <source>
        <dbReference type="PROSITE" id="PS50048"/>
    </source>
</evidence>
<keyword evidence="3" id="KW-0862">Zinc</keyword>
<evidence type="ECO:0000256" key="2">
    <source>
        <dbReference type="ARBA" id="ARBA00022723"/>
    </source>
</evidence>
<dbReference type="SUPFAM" id="SSF57701">
    <property type="entry name" value="Zn2/Cys6 DNA-binding domain"/>
    <property type="match status" value="1"/>
</dbReference>
<dbReference type="Proteomes" id="UP000009328">
    <property type="component" value="Unassembled WGS sequence"/>
</dbReference>
<evidence type="ECO:0000256" key="5">
    <source>
        <dbReference type="ARBA" id="ARBA00023163"/>
    </source>
</evidence>
<dbReference type="PROSITE" id="PS50048">
    <property type="entry name" value="ZN2_CY6_FUNGAL_2"/>
    <property type="match status" value="1"/>
</dbReference>
<comment type="caution">
    <text evidence="9">The sequence shown here is derived from an EMBL/GenBank/DDBJ whole genome shotgun (WGS) entry which is preliminary data.</text>
</comment>
<dbReference type="SMART" id="SM00906">
    <property type="entry name" value="Fungal_trans"/>
    <property type="match status" value="1"/>
</dbReference>
<dbReference type="PANTHER" id="PTHR47338:SF5">
    <property type="entry name" value="ZN(II)2CYS6 TRANSCRIPTION FACTOR (EUROFUNG)"/>
    <property type="match status" value="1"/>
</dbReference>
<keyword evidence="4" id="KW-0805">Transcription regulation</keyword>
<feature type="compositionally biased region" description="Polar residues" evidence="7">
    <location>
        <begin position="667"/>
        <end position="681"/>
    </location>
</feature>
<dbReference type="GO" id="GO:0005634">
    <property type="term" value="C:nucleus"/>
    <property type="evidence" value="ECO:0007669"/>
    <property type="project" value="UniProtKB-SubCell"/>
</dbReference>
<evidence type="ECO:0000256" key="3">
    <source>
        <dbReference type="ARBA" id="ARBA00022833"/>
    </source>
</evidence>
<evidence type="ECO:0000313" key="10">
    <source>
        <dbReference type="Proteomes" id="UP000009328"/>
    </source>
</evidence>
<dbReference type="Pfam" id="PF00172">
    <property type="entry name" value="Zn_clus"/>
    <property type="match status" value="1"/>
</dbReference>
<dbReference type="GO" id="GO:0008270">
    <property type="term" value="F:zinc ion binding"/>
    <property type="evidence" value="ECO:0007669"/>
    <property type="project" value="InterPro"/>
</dbReference>
<dbReference type="STRING" id="1206466.K0KRK3"/>
<dbReference type="PANTHER" id="PTHR47338">
    <property type="entry name" value="ZN(II)2CYS6 TRANSCRIPTION FACTOR (EUROFUNG)-RELATED"/>
    <property type="match status" value="1"/>
</dbReference>
<dbReference type="eggNOG" id="ENOG502QS5N">
    <property type="taxonomic scope" value="Eukaryota"/>
</dbReference>
<name>K0KRK3_WICCF</name>
<comment type="subcellular location">
    <subcellularLocation>
        <location evidence="1">Nucleus</location>
    </subcellularLocation>
</comment>
<evidence type="ECO:0000256" key="1">
    <source>
        <dbReference type="ARBA" id="ARBA00004123"/>
    </source>
</evidence>
<dbReference type="InterPro" id="IPR050815">
    <property type="entry name" value="TF_fung"/>
</dbReference>
<dbReference type="SMART" id="SM00066">
    <property type="entry name" value="GAL4"/>
    <property type="match status" value="1"/>
</dbReference>
<dbReference type="GO" id="GO:0003677">
    <property type="term" value="F:DNA binding"/>
    <property type="evidence" value="ECO:0007669"/>
    <property type="project" value="InterPro"/>
</dbReference>
<keyword evidence="10" id="KW-1185">Reference proteome</keyword>
<reference evidence="9 10" key="1">
    <citation type="journal article" date="2012" name="Eukaryot. Cell">
        <title>Draft genome sequence of Wickerhamomyces ciferrii NRRL Y-1031 F-60-10.</title>
        <authorList>
            <person name="Schneider J."/>
            <person name="Andrea H."/>
            <person name="Blom J."/>
            <person name="Jaenicke S."/>
            <person name="Ruckert C."/>
            <person name="Schorsch C."/>
            <person name="Szczepanowski R."/>
            <person name="Farwick M."/>
            <person name="Goesmann A."/>
            <person name="Puhler A."/>
            <person name="Schaffer S."/>
            <person name="Tauch A."/>
            <person name="Kohler T."/>
            <person name="Brinkrolf K."/>
        </authorList>
    </citation>
    <scope>NUCLEOTIDE SEQUENCE [LARGE SCALE GENOMIC DNA]</scope>
    <source>
        <strain evidence="10">ATCC 14091 / BCRC 22168 / CBS 111 / JCM 3599 / NBRC 0793 / NRRL Y-1031 F-60-10</strain>
    </source>
</reference>
<gene>
    <name evidence="9" type="ORF">BN7_4240</name>
</gene>
<accession>K0KRK3</accession>
<dbReference type="HOGENOM" id="CLU_386887_0_0_1"/>
<evidence type="ECO:0000256" key="4">
    <source>
        <dbReference type="ARBA" id="ARBA00023015"/>
    </source>
</evidence>
<sequence>MVRTFLACDNCRRSKLRCLSNVDAKGEPNGKCQRCAKHHFECQYTPKPSQLKKQIRREKSLQGDKGFGVIEKKNSVKRQQLPSPCAIPLSINPSSNGTGVKREETPPFLSESINNYGNKHGNRCANYLDSMILPNRSIMLEIVYDFFNNQVHSIFNFLHKESYIDYIKGDKFGHQFFNYDDPEDIPIFTPCTLLAIMALCARNNETLTKMYGEFDQNNDPEGFVPNFGQRPYKITSNSPSNASKYFAFYSRQLLKDMFDTPSIQRVQSLTILSSHEWSEGNAARSYLYIGIAARMGAILGLGCNRGVCYENEIEDPRERFISMESKRRTIWSVYMMDRCNSSGRNRSHALKIEDIEVSLPCPEKNFQNGIPIDFPSYNDCFRCLGQLTSLDFTIIGYELWSKIAKWVGEIGSKKEKLNPSDPNSSFYKLSNDLQLLRDSMPKELDILNLNKHLEADNLNFGFLHQLLYLSGIFLNREYFYYSSDLSQTDHYQFTKKLINQVQESSSLIMTLVSRKKFIITPFTAFELFTNSVTCLSISNILNDLNLKSLGVQNMELLKMYFHDDHLGMTWYGIIEQLLRYLERCNHGVFNRALQQNTKLSNLLNDYGESDIPEQHTTHPYQTKKIDLNDILNSSDSESNYVKNNEQIETTPLSSINSIESQSIQHQDPQYNSSAVTSISSSENDHQQLWENSLESDIDKYFKNWDKIIPNWNDVFVEDRTIDDVNSLFPS</sequence>
<feature type="domain" description="Zn(2)-C6 fungal-type" evidence="8">
    <location>
        <begin position="7"/>
        <end position="44"/>
    </location>
</feature>
<dbReference type="InParanoid" id="K0KRK3"/>
<dbReference type="GO" id="GO:0006351">
    <property type="term" value="P:DNA-templated transcription"/>
    <property type="evidence" value="ECO:0007669"/>
    <property type="project" value="InterPro"/>
</dbReference>
<dbReference type="InterPro" id="IPR001138">
    <property type="entry name" value="Zn2Cys6_DnaBD"/>
</dbReference>
<dbReference type="Gene3D" id="4.10.240.10">
    <property type="entry name" value="Zn(2)-C6 fungal-type DNA-binding domain"/>
    <property type="match status" value="1"/>
</dbReference>
<feature type="region of interest" description="Disordered" evidence="7">
    <location>
        <begin position="660"/>
        <end position="683"/>
    </location>
</feature>
<organism evidence="9 10">
    <name type="scientific">Wickerhamomyces ciferrii (strain ATCC 14091 / BCRC 22168 / CBS 111 / JCM 3599 / NBRC 0793 / NRRL Y-1031 F-60-10)</name>
    <name type="common">Yeast</name>
    <name type="synonym">Pichia ciferrii</name>
    <dbReference type="NCBI Taxonomy" id="1206466"/>
    <lineage>
        <taxon>Eukaryota</taxon>
        <taxon>Fungi</taxon>
        <taxon>Dikarya</taxon>
        <taxon>Ascomycota</taxon>
        <taxon>Saccharomycotina</taxon>
        <taxon>Saccharomycetes</taxon>
        <taxon>Phaffomycetales</taxon>
        <taxon>Wickerhamomycetaceae</taxon>
        <taxon>Wickerhamomyces</taxon>
    </lineage>
</organism>
<dbReference type="InterPro" id="IPR007219">
    <property type="entry name" value="XnlR_reg_dom"/>
</dbReference>
<dbReference type="EMBL" id="CAIF01000151">
    <property type="protein sequence ID" value="CCH44672.1"/>
    <property type="molecule type" value="Genomic_DNA"/>
</dbReference>
<keyword evidence="6" id="KW-0539">Nucleus</keyword>
<evidence type="ECO:0000256" key="7">
    <source>
        <dbReference type="SAM" id="MobiDB-lite"/>
    </source>
</evidence>
<dbReference type="CDD" id="cd12148">
    <property type="entry name" value="fungal_TF_MHR"/>
    <property type="match status" value="1"/>
</dbReference>
<proteinExistence type="predicted"/>